<dbReference type="Proteomes" id="UP000813824">
    <property type="component" value="Unassembled WGS sequence"/>
</dbReference>
<sequence length="122" mass="13864">MPLAAAAECSSTSQILPIFPLHLKLTVLNVCWGYSKRKYQEYLPSSSEADLDHNVKRALDQVKTPLIRKFCIRSWRFMDAYGNGLDSVDAAWAAKKYHGHCVLPPQFRADLEAKRLKNTEVL</sequence>
<dbReference type="AlphaFoldDB" id="A0A8K0UG73"/>
<reference evidence="1" key="1">
    <citation type="journal article" date="2021" name="New Phytol.">
        <title>Evolutionary innovations through gain and loss of genes in the ectomycorrhizal Boletales.</title>
        <authorList>
            <person name="Wu G."/>
            <person name="Miyauchi S."/>
            <person name="Morin E."/>
            <person name="Kuo A."/>
            <person name="Drula E."/>
            <person name="Varga T."/>
            <person name="Kohler A."/>
            <person name="Feng B."/>
            <person name="Cao Y."/>
            <person name="Lipzen A."/>
            <person name="Daum C."/>
            <person name="Hundley H."/>
            <person name="Pangilinan J."/>
            <person name="Johnson J."/>
            <person name="Barry K."/>
            <person name="LaButti K."/>
            <person name="Ng V."/>
            <person name="Ahrendt S."/>
            <person name="Min B."/>
            <person name="Choi I.G."/>
            <person name="Park H."/>
            <person name="Plett J.M."/>
            <person name="Magnuson J."/>
            <person name="Spatafora J.W."/>
            <person name="Nagy L.G."/>
            <person name="Henrissat B."/>
            <person name="Grigoriev I.V."/>
            <person name="Yang Z.L."/>
            <person name="Xu J."/>
            <person name="Martin F.M."/>
        </authorList>
    </citation>
    <scope>NUCLEOTIDE SEQUENCE</scope>
    <source>
        <strain evidence="1">KKN 215</strain>
    </source>
</reference>
<protein>
    <submittedName>
        <fullName evidence="1">Uncharacterized protein</fullName>
    </submittedName>
</protein>
<evidence type="ECO:0000313" key="2">
    <source>
        <dbReference type="Proteomes" id="UP000813824"/>
    </source>
</evidence>
<name>A0A8K0UG73_9AGAR</name>
<proteinExistence type="predicted"/>
<keyword evidence="2" id="KW-1185">Reference proteome</keyword>
<accession>A0A8K0UG73</accession>
<comment type="caution">
    <text evidence="1">The sequence shown here is derived from an EMBL/GenBank/DDBJ whole genome shotgun (WGS) entry which is preliminary data.</text>
</comment>
<dbReference type="OrthoDB" id="2416294at2759"/>
<gene>
    <name evidence="1" type="ORF">BXZ70DRAFT_1011986</name>
</gene>
<evidence type="ECO:0000313" key="1">
    <source>
        <dbReference type="EMBL" id="KAH8084938.1"/>
    </source>
</evidence>
<dbReference type="EMBL" id="JAEVFJ010000045">
    <property type="protein sequence ID" value="KAH8084938.1"/>
    <property type="molecule type" value="Genomic_DNA"/>
</dbReference>
<organism evidence="1 2">
    <name type="scientific">Cristinia sonorae</name>
    <dbReference type="NCBI Taxonomy" id="1940300"/>
    <lineage>
        <taxon>Eukaryota</taxon>
        <taxon>Fungi</taxon>
        <taxon>Dikarya</taxon>
        <taxon>Basidiomycota</taxon>
        <taxon>Agaricomycotina</taxon>
        <taxon>Agaricomycetes</taxon>
        <taxon>Agaricomycetidae</taxon>
        <taxon>Agaricales</taxon>
        <taxon>Pleurotineae</taxon>
        <taxon>Stephanosporaceae</taxon>
        <taxon>Cristinia</taxon>
    </lineage>
</organism>